<sequence>MSLTLVFMLGFDQLYAIEPTIPLSHKHPTVLSLCWTTHSLTDSNLLFASDIFSLKKKQICREICV</sequence>
<evidence type="ECO:0000313" key="2">
    <source>
        <dbReference type="EMBL" id="MBW90461.1"/>
    </source>
</evidence>
<feature type="signal peptide" evidence="1">
    <location>
        <begin position="1"/>
        <end position="16"/>
    </location>
</feature>
<reference evidence="2" key="1">
    <citation type="submission" date="2018-02" db="EMBL/GenBank/DDBJ databases">
        <title>Rhizophora mucronata_Transcriptome.</title>
        <authorList>
            <person name="Meera S.P."/>
            <person name="Sreeshan A."/>
            <person name="Augustine A."/>
        </authorList>
    </citation>
    <scope>NUCLEOTIDE SEQUENCE</scope>
    <source>
        <tissue evidence="2">Leaf</tissue>
    </source>
</reference>
<proteinExistence type="predicted"/>
<evidence type="ECO:0000256" key="1">
    <source>
        <dbReference type="SAM" id="SignalP"/>
    </source>
</evidence>
<name>A0A2P2JAH5_RHIMU</name>
<protein>
    <submittedName>
        <fullName evidence="2">Hypoia-responsive family protein 2</fullName>
    </submittedName>
</protein>
<keyword evidence="1" id="KW-0732">Signal</keyword>
<dbReference type="AlphaFoldDB" id="A0A2P2JAH5"/>
<accession>A0A2P2JAH5</accession>
<dbReference type="EMBL" id="GGEC01009978">
    <property type="protein sequence ID" value="MBW90461.1"/>
    <property type="molecule type" value="Transcribed_RNA"/>
</dbReference>
<feature type="chain" id="PRO_5015199780" evidence="1">
    <location>
        <begin position="17"/>
        <end position="65"/>
    </location>
</feature>
<organism evidence="2">
    <name type="scientific">Rhizophora mucronata</name>
    <name type="common">Asiatic mangrove</name>
    <dbReference type="NCBI Taxonomy" id="61149"/>
    <lineage>
        <taxon>Eukaryota</taxon>
        <taxon>Viridiplantae</taxon>
        <taxon>Streptophyta</taxon>
        <taxon>Embryophyta</taxon>
        <taxon>Tracheophyta</taxon>
        <taxon>Spermatophyta</taxon>
        <taxon>Magnoliopsida</taxon>
        <taxon>eudicotyledons</taxon>
        <taxon>Gunneridae</taxon>
        <taxon>Pentapetalae</taxon>
        <taxon>rosids</taxon>
        <taxon>fabids</taxon>
        <taxon>Malpighiales</taxon>
        <taxon>Rhizophoraceae</taxon>
        <taxon>Rhizophora</taxon>
    </lineage>
</organism>